<feature type="transmembrane region" description="Helical" evidence="4">
    <location>
        <begin position="183"/>
        <end position="204"/>
    </location>
</feature>
<dbReference type="Gene3D" id="3.30.70.270">
    <property type="match status" value="1"/>
</dbReference>
<feature type="transmembrane region" description="Helical" evidence="4">
    <location>
        <begin position="279"/>
        <end position="298"/>
    </location>
</feature>
<dbReference type="PANTHER" id="PTHR46663">
    <property type="entry name" value="DIGUANYLATE CYCLASE DGCT-RELATED"/>
    <property type="match status" value="1"/>
</dbReference>
<dbReference type="EMBL" id="FOAS01000004">
    <property type="protein sequence ID" value="SEK72112.1"/>
    <property type="molecule type" value="Genomic_DNA"/>
</dbReference>
<feature type="transmembrane region" description="Helical" evidence="4">
    <location>
        <begin position="211"/>
        <end position="229"/>
    </location>
</feature>
<dbReference type="PANTHER" id="PTHR46663:SF2">
    <property type="entry name" value="GGDEF DOMAIN-CONTAINING PROTEIN"/>
    <property type="match status" value="1"/>
</dbReference>
<evidence type="ECO:0000256" key="5">
    <source>
        <dbReference type="SAM" id="SignalP"/>
    </source>
</evidence>
<feature type="chain" id="PRO_5010321958" evidence="5">
    <location>
        <begin position="26"/>
        <end position="632"/>
    </location>
</feature>
<dbReference type="InterPro" id="IPR052163">
    <property type="entry name" value="DGC-Regulatory_Protein"/>
</dbReference>
<dbReference type="InterPro" id="IPR043128">
    <property type="entry name" value="Rev_trsase/Diguanyl_cyclase"/>
</dbReference>
<keyword evidence="4" id="KW-0812">Transmembrane</keyword>
<keyword evidence="4" id="KW-0472">Membrane</keyword>
<evidence type="ECO:0000313" key="7">
    <source>
        <dbReference type="EMBL" id="SEK72112.1"/>
    </source>
</evidence>
<evidence type="ECO:0000256" key="3">
    <source>
        <dbReference type="SAM" id="Coils"/>
    </source>
</evidence>
<dbReference type="InterPro" id="IPR000160">
    <property type="entry name" value="GGDEF_dom"/>
</dbReference>
<evidence type="ECO:0000313" key="8">
    <source>
        <dbReference type="Proteomes" id="UP000185766"/>
    </source>
</evidence>
<sequence>MHQNTWARLCLLGILLLSYLPIAQAASIALQHAVSGQELNGQLWLSEDRSRSWTLAQAREQPFQPADGKTSVGGSPSHWWLRIDIDPRGQTHDWLLVVGAVTLHDLVFYLPDANGVYQPRPSGQTVAFAQGRDLNYRRPAVYLPKLDAPYSIYLRTYDPAGNSFPLKLWQSQDLENLRADENIGLGLIYGTILALLLYNLFVLISLRDWAYFWYVMATGSALIFIMSMSGHGFQYLWPGAPVPWYFDRVVVPSIWGLCASAFTQALLQTRRYVRLAHHVLTFGIVVYVLAIAIDGLGYRWLAAAMIGFLILTSIPAALIAAFIRWRQGFYPGLLYLIGYGFVLSSMVVLILRALGIVQPNDNTAYIFPLSVAFETILFSFALAYRIQLLKQEKSHALELANQEKSARLQLFAETQERLERAVAERTAELETANQRLRDSEEELKAVAFLDPLTQLPNRRYLLARADEAFAHAQRHLEPLAMLVIDLDNFKPINDEHGHDAGDMVLSTIAERMRRSVRHEDTLARLGGDEFAVLLSGDDAPQQAEELANRLLGTLANVMHYDNEELRVTPSIGLAWYPQHASNFDHLYRAADKALYRVKQQGRAGLAIAEQSSIQRPAVSYVDTLQAPKGLRD</sequence>
<feature type="transmembrane region" description="Helical" evidence="4">
    <location>
        <begin position="304"/>
        <end position="325"/>
    </location>
</feature>
<evidence type="ECO:0000256" key="1">
    <source>
        <dbReference type="ARBA" id="ARBA00001946"/>
    </source>
</evidence>
<keyword evidence="4" id="KW-1133">Transmembrane helix</keyword>
<feature type="transmembrane region" description="Helical" evidence="4">
    <location>
        <begin position="365"/>
        <end position="384"/>
    </location>
</feature>
<feature type="coiled-coil region" evidence="3">
    <location>
        <begin position="415"/>
        <end position="442"/>
    </location>
</feature>
<evidence type="ECO:0000256" key="2">
    <source>
        <dbReference type="ARBA" id="ARBA00004533"/>
    </source>
</evidence>
<keyword evidence="3" id="KW-0175">Coiled coil</keyword>
<evidence type="ECO:0000256" key="4">
    <source>
        <dbReference type="SAM" id="Phobius"/>
    </source>
</evidence>
<dbReference type="Pfam" id="PF07696">
    <property type="entry name" value="7TMR-DISMED2"/>
    <property type="match status" value="1"/>
</dbReference>
<dbReference type="Pfam" id="PF00990">
    <property type="entry name" value="GGDEF"/>
    <property type="match status" value="1"/>
</dbReference>
<dbReference type="NCBIfam" id="TIGR00254">
    <property type="entry name" value="GGDEF"/>
    <property type="match status" value="1"/>
</dbReference>
<dbReference type="RefSeq" id="WP_083394250.1">
    <property type="nucleotide sequence ID" value="NZ_FOAS01000004.1"/>
</dbReference>
<feature type="transmembrane region" description="Helical" evidence="4">
    <location>
        <begin position="332"/>
        <end position="353"/>
    </location>
</feature>
<accession>A0A1H7JCE5</accession>
<proteinExistence type="predicted"/>
<dbReference type="CDD" id="cd01949">
    <property type="entry name" value="GGDEF"/>
    <property type="match status" value="1"/>
</dbReference>
<dbReference type="InterPro" id="IPR011623">
    <property type="entry name" value="7TMR_DISM_rcpt_extracell_dom1"/>
</dbReference>
<feature type="domain" description="GGDEF" evidence="6">
    <location>
        <begin position="477"/>
        <end position="610"/>
    </location>
</feature>
<feature type="signal peptide" evidence="5">
    <location>
        <begin position="1"/>
        <end position="25"/>
    </location>
</feature>
<dbReference type="STRING" id="1429083.GCA_001885685_00709"/>
<feature type="transmembrane region" description="Helical" evidence="4">
    <location>
        <begin position="249"/>
        <end position="267"/>
    </location>
</feature>
<protein>
    <submittedName>
        <fullName evidence="7">Diguanylate cyclase (GGDEF) domain-containing protein</fullName>
    </submittedName>
</protein>
<keyword evidence="5" id="KW-0732">Signal</keyword>
<dbReference type="PROSITE" id="PS50887">
    <property type="entry name" value="GGDEF"/>
    <property type="match status" value="1"/>
</dbReference>
<name>A0A1H7JCE5_9GAMM</name>
<dbReference type="SUPFAM" id="SSF55073">
    <property type="entry name" value="Nucleotide cyclase"/>
    <property type="match status" value="1"/>
</dbReference>
<comment type="cofactor">
    <cofactor evidence="1">
        <name>Mg(2+)</name>
        <dbReference type="ChEBI" id="CHEBI:18420"/>
    </cofactor>
</comment>
<dbReference type="GO" id="GO:0005886">
    <property type="term" value="C:plasma membrane"/>
    <property type="evidence" value="ECO:0007669"/>
    <property type="project" value="UniProtKB-SubCell"/>
</dbReference>
<dbReference type="InterPro" id="IPR011622">
    <property type="entry name" value="7TMR_DISM_rcpt_extracell_dom2"/>
</dbReference>
<dbReference type="Pfam" id="PF07695">
    <property type="entry name" value="7TMR-DISM_7TM"/>
    <property type="match status" value="1"/>
</dbReference>
<dbReference type="GO" id="GO:0003824">
    <property type="term" value="F:catalytic activity"/>
    <property type="evidence" value="ECO:0007669"/>
    <property type="project" value="UniProtKB-ARBA"/>
</dbReference>
<keyword evidence="8" id="KW-1185">Reference proteome</keyword>
<reference evidence="7 8" key="1">
    <citation type="submission" date="2016-10" db="EMBL/GenBank/DDBJ databases">
        <authorList>
            <person name="de Groot N.N."/>
        </authorList>
    </citation>
    <scope>NUCLEOTIDE SEQUENCE [LARGE SCALE GENOMIC DNA]</scope>
    <source>
        <strain evidence="7 8">JCM 19513</strain>
    </source>
</reference>
<gene>
    <name evidence="7" type="ORF">SAMN05216214_104227</name>
</gene>
<dbReference type="AlphaFoldDB" id="A0A1H7JCE5"/>
<dbReference type="InterPro" id="IPR029787">
    <property type="entry name" value="Nucleotide_cyclase"/>
</dbReference>
<dbReference type="Proteomes" id="UP000185766">
    <property type="component" value="Unassembled WGS sequence"/>
</dbReference>
<evidence type="ECO:0000259" key="6">
    <source>
        <dbReference type="PROSITE" id="PS50887"/>
    </source>
</evidence>
<comment type="subcellular location">
    <subcellularLocation>
        <location evidence="2">Cell inner membrane</location>
    </subcellularLocation>
</comment>
<dbReference type="SMART" id="SM00267">
    <property type="entry name" value="GGDEF"/>
    <property type="match status" value="1"/>
</dbReference>
<dbReference type="FunFam" id="3.30.70.270:FF:000001">
    <property type="entry name" value="Diguanylate cyclase domain protein"/>
    <property type="match status" value="1"/>
</dbReference>
<organism evidence="7 8">
    <name type="scientific">Atopomonas hussainii</name>
    <dbReference type="NCBI Taxonomy" id="1429083"/>
    <lineage>
        <taxon>Bacteria</taxon>
        <taxon>Pseudomonadati</taxon>
        <taxon>Pseudomonadota</taxon>
        <taxon>Gammaproteobacteria</taxon>
        <taxon>Pseudomonadales</taxon>
        <taxon>Pseudomonadaceae</taxon>
        <taxon>Atopomonas</taxon>
    </lineage>
</organism>
<dbReference type="Gene3D" id="2.60.40.2380">
    <property type="match status" value="1"/>
</dbReference>